<accession>A0A3M0KHI2</accession>
<reference evidence="1 2" key="1">
    <citation type="submission" date="2018-07" db="EMBL/GenBank/DDBJ databases">
        <title>A high quality draft genome assembly of the barn swallow (H. rustica rustica).</title>
        <authorList>
            <person name="Formenti G."/>
            <person name="Chiara M."/>
            <person name="Poveda L."/>
            <person name="Francoijs K.-J."/>
            <person name="Bonisoli-Alquati A."/>
            <person name="Canova L."/>
            <person name="Gianfranceschi L."/>
            <person name="Horner D.S."/>
            <person name="Saino N."/>
        </authorList>
    </citation>
    <scope>NUCLEOTIDE SEQUENCE [LARGE SCALE GENOMIC DNA]</scope>
    <source>
        <strain evidence="1">Chelidonia</strain>
        <tissue evidence="1">Blood</tissue>
    </source>
</reference>
<evidence type="ECO:0000313" key="2">
    <source>
        <dbReference type="Proteomes" id="UP000269221"/>
    </source>
</evidence>
<sequence length="74" mass="8619">MEFSKFRVLNLRKNNPRHQYRLGDDLLENNTVEKDMMVLVDTKLSMCQQGILVVKKSKDIMMCVRKSSASRSGR</sequence>
<dbReference type="OrthoDB" id="8939918at2759"/>
<organism evidence="1 2">
    <name type="scientific">Hirundo rustica rustica</name>
    <dbReference type="NCBI Taxonomy" id="333673"/>
    <lineage>
        <taxon>Eukaryota</taxon>
        <taxon>Metazoa</taxon>
        <taxon>Chordata</taxon>
        <taxon>Craniata</taxon>
        <taxon>Vertebrata</taxon>
        <taxon>Euteleostomi</taxon>
        <taxon>Archelosauria</taxon>
        <taxon>Archosauria</taxon>
        <taxon>Dinosauria</taxon>
        <taxon>Saurischia</taxon>
        <taxon>Theropoda</taxon>
        <taxon>Coelurosauria</taxon>
        <taxon>Aves</taxon>
        <taxon>Neognathae</taxon>
        <taxon>Neoaves</taxon>
        <taxon>Telluraves</taxon>
        <taxon>Australaves</taxon>
        <taxon>Passeriformes</taxon>
        <taxon>Sylvioidea</taxon>
        <taxon>Hirundinidae</taxon>
        <taxon>Hirundo</taxon>
    </lineage>
</organism>
<proteinExistence type="predicted"/>
<dbReference type="Proteomes" id="UP000269221">
    <property type="component" value="Unassembled WGS sequence"/>
</dbReference>
<keyword evidence="2" id="KW-1185">Reference proteome</keyword>
<dbReference type="STRING" id="333673.A0A3M0KHI2"/>
<dbReference type="AlphaFoldDB" id="A0A3M0KHI2"/>
<comment type="caution">
    <text evidence="1">The sequence shown here is derived from an EMBL/GenBank/DDBJ whole genome shotgun (WGS) entry which is preliminary data.</text>
</comment>
<name>A0A3M0KHI2_HIRRU</name>
<gene>
    <name evidence="1" type="ORF">DUI87_11194</name>
</gene>
<dbReference type="EMBL" id="QRBI01000107">
    <property type="protein sequence ID" value="RMC12061.1"/>
    <property type="molecule type" value="Genomic_DNA"/>
</dbReference>
<evidence type="ECO:0000313" key="1">
    <source>
        <dbReference type="EMBL" id="RMC12061.1"/>
    </source>
</evidence>
<protein>
    <submittedName>
        <fullName evidence="1">Uncharacterized protein</fullName>
    </submittedName>
</protein>